<gene>
    <name evidence="1" type="ORF">PVK06_029736</name>
</gene>
<dbReference type="EMBL" id="JARKNE010000009">
    <property type="protein sequence ID" value="KAK5802153.1"/>
    <property type="molecule type" value="Genomic_DNA"/>
</dbReference>
<dbReference type="Proteomes" id="UP001358586">
    <property type="component" value="Chromosome 9"/>
</dbReference>
<keyword evidence="2" id="KW-1185">Reference proteome</keyword>
<proteinExistence type="predicted"/>
<protein>
    <recommendedName>
        <fullName evidence="3">Reverse transcriptase</fullName>
    </recommendedName>
</protein>
<name>A0ABR0NLD6_GOSAR</name>
<dbReference type="PANTHER" id="PTHR33116:SF86">
    <property type="entry name" value="REVERSE TRANSCRIPTASE DOMAIN-CONTAINING PROTEIN"/>
    <property type="match status" value="1"/>
</dbReference>
<comment type="caution">
    <text evidence="1">The sequence shown here is derived from an EMBL/GenBank/DDBJ whole genome shotgun (WGS) entry which is preliminary data.</text>
</comment>
<evidence type="ECO:0008006" key="3">
    <source>
        <dbReference type="Google" id="ProtNLM"/>
    </source>
</evidence>
<sequence length="194" mass="22348">MNGRLLNSVKVSRKGPQVSHLFFADDCILFEEATSRGENLFKEILREFKNCSGQGVNFDKSTVFFSTNPSEEDRKLVVNIFRVQSLNEPERYLGLPNMVGRRKKESFQNLKDRLKKRKVGKLTLIYLEEHLGSERWEAYPHLLGRAFGQRKDFLKKGCAGEWAMVTKFRSGNIAGYRGSIKLMEPTDPTMEVYS</sequence>
<reference evidence="1 2" key="1">
    <citation type="submission" date="2023-03" db="EMBL/GenBank/DDBJ databases">
        <title>WGS of Gossypium arboreum.</title>
        <authorList>
            <person name="Yu D."/>
        </authorList>
    </citation>
    <scope>NUCLEOTIDE SEQUENCE [LARGE SCALE GENOMIC DNA]</scope>
    <source>
        <tissue evidence="1">Leaf</tissue>
    </source>
</reference>
<dbReference type="PANTHER" id="PTHR33116">
    <property type="entry name" value="REVERSE TRANSCRIPTASE ZINC-BINDING DOMAIN-CONTAINING PROTEIN-RELATED-RELATED"/>
    <property type="match status" value="1"/>
</dbReference>
<accession>A0ABR0NLD6</accession>
<evidence type="ECO:0000313" key="1">
    <source>
        <dbReference type="EMBL" id="KAK5802153.1"/>
    </source>
</evidence>
<organism evidence="1 2">
    <name type="scientific">Gossypium arboreum</name>
    <name type="common">Tree cotton</name>
    <name type="synonym">Gossypium nanking</name>
    <dbReference type="NCBI Taxonomy" id="29729"/>
    <lineage>
        <taxon>Eukaryota</taxon>
        <taxon>Viridiplantae</taxon>
        <taxon>Streptophyta</taxon>
        <taxon>Embryophyta</taxon>
        <taxon>Tracheophyta</taxon>
        <taxon>Spermatophyta</taxon>
        <taxon>Magnoliopsida</taxon>
        <taxon>eudicotyledons</taxon>
        <taxon>Gunneridae</taxon>
        <taxon>Pentapetalae</taxon>
        <taxon>rosids</taxon>
        <taxon>malvids</taxon>
        <taxon>Malvales</taxon>
        <taxon>Malvaceae</taxon>
        <taxon>Malvoideae</taxon>
        <taxon>Gossypium</taxon>
    </lineage>
</organism>
<evidence type="ECO:0000313" key="2">
    <source>
        <dbReference type="Proteomes" id="UP001358586"/>
    </source>
</evidence>